<dbReference type="SUPFAM" id="SSF101152">
    <property type="entry name" value="Mob1/phocein"/>
    <property type="match status" value="1"/>
</dbReference>
<dbReference type="Pfam" id="PF03637">
    <property type="entry name" value="Mob1_phocein"/>
    <property type="match status" value="1"/>
</dbReference>
<gene>
    <name evidence="3" type="ORF">M747DRAFT_228741</name>
</gene>
<dbReference type="SMART" id="SM01388">
    <property type="entry name" value="Mob1_phocein"/>
    <property type="match status" value="1"/>
</dbReference>
<dbReference type="VEuPathDB" id="FungiDB:M747DRAFT_228741"/>
<feature type="compositionally biased region" description="Low complexity" evidence="2">
    <location>
        <begin position="7"/>
        <end position="16"/>
    </location>
</feature>
<evidence type="ECO:0000256" key="2">
    <source>
        <dbReference type="SAM" id="MobiDB-lite"/>
    </source>
</evidence>
<feature type="compositionally biased region" description="Pro residues" evidence="2">
    <location>
        <begin position="17"/>
        <end position="30"/>
    </location>
</feature>
<dbReference type="InterPro" id="IPR036703">
    <property type="entry name" value="MOB_kinase_act_sf"/>
</dbReference>
<accession>A0A370CF49</accession>
<evidence type="ECO:0000256" key="1">
    <source>
        <dbReference type="PIRSR" id="PIRSR605301-1"/>
    </source>
</evidence>
<keyword evidence="1" id="KW-0862">Zinc</keyword>
<feature type="binding site" evidence="1">
    <location>
        <position position="155"/>
    </location>
    <ligand>
        <name>Zn(2+)</name>
        <dbReference type="ChEBI" id="CHEBI:29105"/>
    </ligand>
</feature>
<dbReference type="Proteomes" id="UP000253845">
    <property type="component" value="Unassembled WGS sequence"/>
</dbReference>
<organism evidence="3 4">
    <name type="scientific">Aspergillus niger ATCC 13496</name>
    <dbReference type="NCBI Taxonomy" id="1353008"/>
    <lineage>
        <taxon>Eukaryota</taxon>
        <taxon>Fungi</taxon>
        <taxon>Dikarya</taxon>
        <taxon>Ascomycota</taxon>
        <taxon>Pezizomycotina</taxon>
        <taxon>Eurotiomycetes</taxon>
        <taxon>Eurotiomycetidae</taxon>
        <taxon>Eurotiales</taxon>
        <taxon>Aspergillaceae</taxon>
        <taxon>Aspergillus</taxon>
        <taxon>Aspergillus subgen. Circumdati</taxon>
    </lineage>
</organism>
<feature type="binding site" evidence="1">
    <location>
        <position position="237"/>
    </location>
    <ligand>
        <name>Zn(2+)</name>
        <dbReference type="ChEBI" id="CHEBI:29105"/>
    </ligand>
</feature>
<evidence type="ECO:0008006" key="5">
    <source>
        <dbReference type="Google" id="ProtNLM"/>
    </source>
</evidence>
<feature type="region of interest" description="Disordered" evidence="2">
    <location>
        <begin position="1"/>
        <end position="34"/>
    </location>
</feature>
<feature type="binding site" evidence="1">
    <location>
        <position position="150"/>
    </location>
    <ligand>
        <name>Zn(2+)</name>
        <dbReference type="ChEBI" id="CHEBI:29105"/>
    </ligand>
</feature>
<sequence>MSVPILSVSSSSDAGQPAPPSSSSPQPSLPSSPSIISPSVCYGTVQTFPGPFSEPPSYLSPAVRALKYDTAGLTPPSNARTRAPFKPRSAAKGTTSYQLRQFAEATLGSGSLRKAVKLPEGEDLNEWLAVNVVDFYNQINLLYGAITEFCSPQSCPEMKATDEFEYLWQDSENYKRPTKMSAPEYIEHLMSWVQSSIDNEQIFPSRLGVPFPKVFPSLVRQIFKRMYRVYAHIYCHHYPVVVHLGLEPHLNTSFKHYVLFIDEHRLVSGKDFWGPLGDLVDSMLRSD</sequence>
<protein>
    <recommendedName>
        <fullName evidence="5">Maintenance of ploidy protein mob1</fullName>
    </recommendedName>
</protein>
<evidence type="ECO:0000313" key="3">
    <source>
        <dbReference type="EMBL" id="RDH25306.1"/>
    </source>
</evidence>
<evidence type="ECO:0000313" key="4">
    <source>
        <dbReference type="Proteomes" id="UP000253845"/>
    </source>
</evidence>
<dbReference type="InterPro" id="IPR005301">
    <property type="entry name" value="MOB_kinase_act_fam"/>
</dbReference>
<name>A0A370CF49_ASPNG</name>
<feature type="region of interest" description="Disordered" evidence="2">
    <location>
        <begin position="71"/>
        <end position="92"/>
    </location>
</feature>
<reference evidence="3 4" key="1">
    <citation type="submission" date="2018-07" db="EMBL/GenBank/DDBJ databases">
        <title>Section-level genome sequencing of Aspergillus section Nigri to investigate inter- and intra-species variation.</title>
        <authorList>
            <consortium name="DOE Joint Genome Institute"/>
            <person name="Vesth T.C."/>
            <person name="Nybo J.L."/>
            <person name="Theobald S."/>
            <person name="Frisvad J.C."/>
            <person name="Larsen T.O."/>
            <person name="Nielsen K.F."/>
            <person name="Hoof J.B."/>
            <person name="Brandl J."/>
            <person name="Salamov A."/>
            <person name="Riley R."/>
            <person name="Gladden J.M."/>
            <person name="Phatale P."/>
            <person name="Nielsen M.T."/>
            <person name="Lyhne E.K."/>
            <person name="Kogle M.E."/>
            <person name="Strasser K."/>
            <person name="McDonnell E."/>
            <person name="Barry K."/>
            <person name="Clum A."/>
            <person name="Chen C."/>
            <person name="Nolan M."/>
            <person name="Sandor L."/>
            <person name="Kuo A."/>
            <person name="Lipzen A."/>
            <person name="Hainaut M."/>
            <person name="Drula E."/>
            <person name="Tsang A."/>
            <person name="Magnuson J.K."/>
            <person name="Henrissat B."/>
            <person name="Wiebenga A."/>
            <person name="Simmons B.A."/>
            <person name="Makela M.R."/>
            <person name="De vries R.P."/>
            <person name="Grigoriev I.V."/>
            <person name="Mortensen U.H."/>
            <person name="Baker S.E."/>
            <person name="Andersen M.R."/>
        </authorList>
    </citation>
    <scope>NUCLEOTIDE SEQUENCE [LARGE SCALE GENOMIC DNA]</scope>
    <source>
        <strain evidence="3 4">ATCC 13496</strain>
    </source>
</reference>
<dbReference type="AlphaFoldDB" id="A0A370CF49"/>
<proteinExistence type="predicted"/>
<dbReference type="Gene3D" id="1.20.140.30">
    <property type="entry name" value="MOB kinase activator"/>
    <property type="match status" value="1"/>
</dbReference>
<dbReference type="EMBL" id="KZ851900">
    <property type="protein sequence ID" value="RDH25306.1"/>
    <property type="molecule type" value="Genomic_DNA"/>
</dbReference>
<dbReference type="PANTHER" id="PTHR22599">
    <property type="entry name" value="MPS ONE BINDER KINASE ACTIVATOR-LIKE MOB"/>
    <property type="match status" value="1"/>
</dbReference>
<feature type="binding site" evidence="1">
    <location>
        <position position="232"/>
    </location>
    <ligand>
        <name>Zn(2+)</name>
        <dbReference type="ChEBI" id="CHEBI:29105"/>
    </ligand>
</feature>
<keyword evidence="1" id="KW-0479">Metal-binding</keyword>